<keyword evidence="1" id="KW-0472">Membrane</keyword>
<dbReference type="EMBL" id="MHBZ01000019">
    <property type="protein sequence ID" value="OGY11325.1"/>
    <property type="molecule type" value="Genomic_DNA"/>
</dbReference>
<keyword evidence="1" id="KW-0812">Transmembrane</keyword>
<accession>A0A1G1V7D7</accession>
<comment type="caution">
    <text evidence="2">The sequence shown here is derived from an EMBL/GenBank/DDBJ whole genome shotgun (WGS) entry which is preliminary data.</text>
</comment>
<reference evidence="2 3" key="1">
    <citation type="journal article" date="2016" name="Nat. Commun.">
        <title>Thousands of microbial genomes shed light on interconnected biogeochemical processes in an aquifer system.</title>
        <authorList>
            <person name="Anantharaman K."/>
            <person name="Brown C.T."/>
            <person name="Hug L.A."/>
            <person name="Sharon I."/>
            <person name="Castelle C.J."/>
            <person name="Probst A.J."/>
            <person name="Thomas B.C."/>
            <person name="Singh A."/>
            <person name="Wilkins M.J."/>
            <person name="Karaoz U."/>
            <person name="Brodie E.L."/>
            <person name="Williams K.H."/>
            <person name="Hubbard S.S."/>
            <person name="Banfield J.F."/>
        </authorList>
    </citation>
    <scope>NUCLEOTIDE SEQUENCE [LARGE SCALE GENOMIC DNA]</scope>
</reference>
<evidence type="ECO:0000313" key="2">
    <source>
        <dbReference type="EMBL" id="OGY11325.1"/>
    </source>
</evidence>
<dbReference type="STRING" id="1797516.A3D26_02360"/>
<dbReference type="AlphaFoldDB" id="A0A1G1V7D7"/>
<keyword evidence="1" id="KW-1133">Transmembrane helix</keyword>
<organism evidence="2 3">
    <name type="scientific">Candidatus Blackburnbacteria bacterium RIFCSPHIGHO2_02_FULL_44_20</name>
    <dbReference type="NCBI Taxonomy" id="1797516"/>
    <lineage>
        <taxon>Bacteria</taxon>
        <taxon>Candidatus Blackburniibacteriota</taxon>
    </lineage>
</organism>
<feature type="transmembrane region" description="Helical" evidence="1">
    <location>
        <begin position="12"/>
        <end position="37"/>
    </location>
</feature>
<proteinExistence type="predicted"/>
<protein>
    <recommendedName>
        <fullName evidence="4">Type II secretion system protein GspG C-terminal domain-containing protein</fullName>
    </recommendedName>
</protein>
<evidence type="ECO:0000256" key="1">
    <source>
        <dbReference type="SAM" id="Phobius"/>
    </source>
</evidence>
<gene>
    <name evidence="2" type="ORF">A3D26_02360</name>
</gene>
<dbReference type="Proteomes" id="UP000178319">
    <property type="component" value="Unassembled WGS sequence"/>
</dbReference>
<evidence type="ECO:0008006" key="4">
    <source>
        <dbReference type="Google" id="ProtNLM"/>
    </source>
</evidence>
<evidence type="ECO:0000313" key="3">
    <source>
        <dbReference type="Proteomes" id="UP000178319"/>
    </source>
</evidence>
<name>A0A1G1V7D7_9BACT</name>
<sequence length="201" mass="21889">MLNEKRLKTKDAGFGVGELTALIGFLFIIAAVLVFFVDPIERARKHRDDRLDGDAQVVLAALSEFYVSAGRAPWALSVSPKEAFPALSWKSLKQVDVGICADEDCTQAGALVTSGKLPESFLTHESVSGRSGTIYIGKGQGGSASPTYTCFVPESRFYRARSGQLFRINIDQEFPKSGVLGSCPTTVSFVEEDVCYKCVYR</sequence>